<reference evidence="4 5" key="1">
    <citation type="submission" date="2017-05" db="EMBL/GenBank/DDBJ databases">
        <title>Thiocyanate degradation by Thiohalobacter thiocyanaticus FOKN1.</title>
        <authorList>
            <person name="Oshiki M."/>
            <person name="Fukushima T."/>
            <person name="Kawano S."/>
            <person name="Nakagawa J."/>
        </authorList>
    </citation>
    <scope>NUCLEOTIDE SEQUENCE [LARGE SCALE GENOMIC DNA]</scope>
    <source>
        <strain evidence="4 5">FOKN1</strain>
    </source>
</reference>
<feature type="chain" id="PRO_5012622379" evidence="2">
    <location>
        <begin position="25"/>
        <end position="299"/>
    </location>
</feature>
<dbReference type="InterPro" id="IPR024370">
    <property type="entry name" value="PBP_domain"/>
</dbReference>
<keyword evidence="1 2" id="KW-0732">Signal</keyword>
<gene>
    <name evidence="4" type="ORF">FOKN1_0493</name>
</gene>
<dbReference type="Gene3D" id="3.40.190.10">
    <property type="entry name" value="Periplasmic binding protein-like II"/>
    <property type="match status" value="2"/>
</dbReference>
<dbReference type="InterPro" id="IPR050811">
    <property type="entry name" value="Phosphate_ABC_transporter"/>
</dbReference>
<evidence type="ECO:0000256" key="1">
    <source>
        <dbReference type="ARBA" id="ARBA00022729"/>
    </source>
</evidence>
<dbReference type="Pfam" id="PF12849">
    <property type="entry name" value="PBP_like_2"/>
    <property type="match status" value="1"/>
</dbReference>
<keyword evidence="5" id="KW-1185">Reference proteome</keyword>
<proteinExistence type="predicted"/>
<dbReference type="CDD" id="cd13653">
    <property type="entry name" value="PBP2_phosphate_like_1"/>
    <property type="match status" value="1"/>
</dbReference>
<evidence type="ECO:0000259" key="3">
    <source>
        <dbReference type="Pfam" id="PF12849"/>
    </source>
</evidence>
<dbReference type="KEGG" id="ttc:FOKN1_0493"/>
<dbReference type="OrthoDB" id="9790048at2"/>
<evidence type="ECO:0000256" key="2">
    <source>
        <dbReference type="SAM" id="SignalP"/>
    </source>
</evidence>
<dbReference type="PANTHER" id="PTHR30570">
    <property type="entry name" value="PERIPLASMIC PHOSPHATE BINDING COMPONENT OF PHOSPHATE ABC TRANSPORTER"/>
    <property type="match status" value="1"/>
</dbReference>
<feature type="signal peptide" evidence="2">
    <location>
        <begin position="1"/>
        <end position="24"/>
    </location>
</feature>
<evidence type="ECO:0000313" key="4">
    <source>
        <dbReference type="EMBL" id="BAZ92897.1"/>
    </source>
</evidence>
<dbReference type="Proteomes" id="UP000218765">
    <property type="component" value="Chromosome"/>
</dbReference>
<evidence type="ECO:0000313" key="5">
    <source>
        <dbReference type="Proteomes" id="UP000218765"/>
    </source>
</evidence>
<dbReference type="RefSeq" id="WP_096364382.1">
    <property type="nucleotide sequence ID" value="NZ_AP018052.1"/>
</dbReference>
<dbReference type="SUPFAM" id="SSF53850">
    <property type="entry name" value="Periplasmic binding protein-like II"/>
    <property type="match status" value="1"/>
</dbReference>
<protein>
    <submittedName>
        <fullName evidence="4">Phosphate ABC transporter, periplasmic phosphate-binding protein</fullName>
    </submittedName>
</protein>
<organism evidence="4 5">
    <name type="scientific">Thiohalobacter thiocyanaticus</name>
    <dbReference type="NCBI Taxonomy" id="585455"/>
    <lineage>
        <taxon>Bacteria</taxon>
        <taxon>Pseudomonadati</taxon>
        <taxon>Pseudomonadota</taxon>
        <taxon>Gammaproteobacteria</taxon>
        <taxon>Thiohalobacterales</taxon>
        <taxon>Thiohalobacteraceae</taxon>
        <taxon>Thiohalobacter</taxon>
    </lineage>
</organism>
<feature type="domain" description="PBP" evidence="3">
    <location>
        <begin position="45"/>
        <end position="259"/>
    </location>
</feature>
<dbReference type="PANTHER" id="PTHR30570:SF1">
    <property type="entry name" value="PHOSPHATE-BINDING PROTEIN PSTS"/>
    <property type="match status" value="1"/>
</dbReference>
<name>A0A1Z4VMS3_9GAMM</name>
<sequence length="299" mass="32629">MIRLLYRPLGQALGLCLFAASALAASGGQSLSLNWVGCGISKKAYMQEIATLYEKKTGIHIDIAGGGATKGIREISANKVDIGGSCRFRLPNNSAESDAVMVPVAWDALVIITHPDNPVGDLTLDQLRLIYTGKLTNWNALGGPDAPINVYVRQGNLSGVGYKLRELVFANPDQTFAATEVFPSSGPLEQAVETDVHAIAVSGISSARKRNVKLMQLEGKDPTYENIRDGEYLLYRPLYLAYNRDGENAEEVKKFIQFVHGHEGQAVLRHNGTVPYLEAIHLVRKKLEQSKRARENAGL</sequence>
<accession>A0A1Z4VMS3</accession>
<dbReference type="EMBL" id="AP018052">
    <property type="protein sequence ID" value="BAZ92897.1"/>
    <property type="molecule type" value="Genomic_DNA"/>
</dbReference>
<dbReference type="AlphaFoldDB" id="A0A1Z4VMS3"/>